<gene>
    <name evidence="2" type="ORF">A2482_00980</name>
</gene>
<accession>A0A1F5TGB8</accession>
<dbReference type="PANTHER" id="PTHR43475:SF2">
    <property type="entry name" value="RIBOSE 1,5-BISPHOSPHATE ISOMERASE"/>
    <property type="match status" value="1"/>
</dbReference>
<dbReference type="Gene3D" id="1.20.120.420">
    <property type="entry name" value="translation initiation factor eif-2b, domain 1"/>
    <property type="match status" value="1"/>
</dbReference>
<dbReference type="InterPro" id="IPR027363">
    <property type="entry name" value="M1Pi_N"/>
</dbReference>
<proteinExistence type="inferred from homology"/>
<dbReference type="Gene3D" id="3.40.50.10470">
    <property type="entry name" value="Translation initiation factor eif-2b, domain 2"/>
    <property type="match status" value="1"/>
</dbReference>
<evidence type="ECO:0000313" key="3">
    <source>
        <dbReference type="Proteomes" id="UP000178656"/>
    </source>
</evidence>
<protein>
    <submittedName>
        <fullName evidence="2">Uncharacterized protein</fullName>
    </submittedName>
</protein>
<reference evidence="2 3" key="1">
    <citation type="journal article" date="2016" name="Nat. Commun.">
        <title>Thousands of microbial genomes shed light on interconnected biogeochemical processes in an aquifer system.</title>
        <authorList>
            <person name="Anantharaman K."/>
            <person name="Brown C.T."/>
            <person name="Hug L.A."/>
            <person name="Sharon I."/>
            <person name="Castelle C.J."/>
            <person name="Probst A.J."/>
            <person name="Thomas B.C."/>
            <person name="Singh A."/>
            <person name="Wilkins M.J."/>
            <person name="Karaoz U."/>
            <person name="Brodie E.L."/>
            <person name="Williams K.H."/>
            <person name="Hubbard S.S."/>
            <person name="Banfield J.F."/>
        </authorList>
    </citation>
    <scope>NUCLEOTIDE SEQUENCE [LARGE SCALE GENOMIC DNA]</scope>
</reference>
<dbReference type="InterPro" id="IPR037171">
    <property type="entry name" value="NagB/RpiA_transferase-like"/>
</dbReference>
<organism evidence="2 3">
    <name type="scientific">Candidatus Falkowbacteria bacterium RIFOXYC2_FULL_48_21</name>
    <dbReference type="NCBI Taxonomy" id="1798005"/>
    <lineage>
        <taxon>Bacteria</taxon>
        <taxon>Candidatus Falkowiibacteriota</taxon>
    </lineage>
</organism>
<dbReference type="AlphaFoldDB" id="A0A1F5TGB8"/>
<evidence type="ECO:0000256" key="1">
    <source>
        <dbReference type="RuleBase" id="RU003814"/>
    </source>
</evidence>
<dbReference type="Proteomes" id="UP000178656">
    <property type="component" value="Unassembled WGS sequence"/>
</dbReference>
<dbReference type="EMBL" id="MFGM01000015">
    <property type="protein sequence ID" value="OGF37786.1"/>
    <property type="molecule type" value="Genomic_DNA"/>
</dbReference>
<dbReference type="GO" id="GO:0019509">
    <property type="term" value="P:L-methionine salvage from methylthioadenosine"/>
    <property type="evidence" value="ECO:0007669"/>
    <property type="project" value="TreeGrafter"/>
</dbReference>
<dbReference type="SUPFAM" id="SSF100950">
    <property type="entry name" value="NagB/RpiA/CoA transferase-like"/>
    <property type="match status" value="1"/>
</dbReference>
<dbReference type="Pfam" id="PF01008">
    <property type="entry name" value="IF-2B"/>
    <property type="match status" value="1"/>
</dbReference>
<comment type="similarity">
    <text evidence="1">Belongs to the eIF-2B alpha/beta/delta subunits family.</text>
</comment>
<dbReference type="GO" id="GO:0046523">
    <property type="term" value="F:S-methyl-5-thioribose-1-phosphate isomerase activity"/>
    <property type="evidence" value="ECO:0007669"/>
    <property type="project" value="TreeGrafter"/>
</dbReference>
<dbReference type="InterPro" id="IPR000649">
    <property type="entry name" value="IF-2B-related"/>
</dbReference>
<feature type="non-terminal residue" evidence="2">
    <location>
        <position position="268"/>
    </location>
</feature>
<name>A0A1F5TGB8_9BACT</name>
<evidence type="ECO:0000313" key="2">
    <source>
        <dbReference type="EMBL" id="OGF37786.1"/>
    </source>
</evidence>
<dbReference type="PANTHER" id="PTHR43475">
    <property type="entry name" value="METHYLTHIORIBOSE-1-PHOSPHATE ISOMERASE"/>
    <property type="match status" value="1"/>
</dbReference>
<comment type="caution">
    <text evidence="2">The sequence shown here is derived from an EMBL/GenBank/DDBJ whole genome shotgun (WGS) entry which is preliminary data.</text>
</comment>
<dbReference type="InterPro" id="IPR042529">
    <property type="entry name" value="IF_2B-like_C"/>
</dbReference>
<sequence>MDKKIARVFEDIKSIKIQGATNVAMAVAEALSVYAKRADAKTRALFIAAMAEAGRYLVNARATEPMADNAVEFILYALKKNKAQEVKELRQVVADSVGYFFSLIEKNEAKLVRVGEGLVKFGDKIFTHCHASTVIKVLRAAKQNKKRIEVFQTETRPLYQGHRTAEDLARAGIKDTLVVDSAAPYLISKVSGDRFQIDKVIIGCDAISRDGSCVNKVGSFGLALVAFLNKIPVYVATQALKINEDAKNLRAIKIEERDAREVWDRAPK</sequence>